<keyword evidence="4" id="KW-1185">Reference proteome</keyword>
<proteinExistence type="predicted"/>
<dbReference type="OrthoDB" id="10002144at2759"/>
<dbReference type="AlphaFoldDB" id="A0A7M7PFG7"/>
<reference evidence="3" key="2">
    <citation type="submission" date="2021-01" db="UniProtKB">
        <authorList>
            <consortium name="EnsemblMetazoa"/>
        </authorList>
    </citation>
    <scope>IDENTIFICATION</scope>
</reference>
<dbReference type="KEGG" id="spu:115927104"/>
<organism evidence="3 4">
    <name type="scientific">Strongylocentrotus purpuratus</name>
    <name type="common">Purple sea urchin</name>
    <dbReference type="NCBI Taxonomy" id="7668"/>
    <lineage>
        <taxon>Eukaryota</taxon>
        <taxon>Metazoa</taxon>
        <taxon>Echinodermata</taxon>
        <taxon>Eleutherozoa</taxon>
        <taxon>Echinozoa</taxon>
        <taxon>Echinoidea</taxon>
        <taxon>Euechinoidea</taxon>
        <taxon>Echinacea</taxon>
        <taxon>Camarodonta</taxon>
        <taxon>Echinidea</taxon>
        <taxon>Strongylocentrotidae</taxon>
        <taxon>Strongylocentrotus</taxon>
    </lineage>
</organism>
<accession>A0A7M7PFG7</accession>
<keyword evidence="1 2" id="KW-0732">Signal</keyword>
<evidence type="ECO:0000313" key="4">
    <source>
        <dbReference type="Proteomes" id="UP000007110"/>
    </source>
</evidence>
<dbReference type="Proteomes" id="UP000007110">
    <property type="component" value="Unassembled WGS sequence"/>
</dbReference>
<feature type="signal peptide" evidence="2">
    <location>
        <begin position="1"/>
        <end position="26"/>
    </location>
</feature>
<dbReference type="PANTHER" id="PTHR33562">
    <property type="entry name" value="ATILLA, ISOFORM B-RELATED-RELATED"/>
    <property type="match status" value="1"/>
</dbReference>
<dbReference type="RefSeq" id="XP_030848441.1">
    <property type="nucleotide sequence ID" value="XM_030992581.1"/>
</dbReference>
<dbReference type="InParanoid" id="A0A7M7PFG7"/>
<feature type="chain" id="PRO_5029657441" evidence="2">
    <location>
        <begin position="27"/>
        <end position="146"/>
    </location>
</feature>
<sequence>MYSMESPNYLVVFGLMILMQGDVSQSVECYECSHVNGTGSPDCLEPFPNPVPLTNITIIECERYCIKSVTMETTTDEMGGAVSEFYATSRTCGAQCIEACYTAGPGLAMETCSYCCEGELCNSAKPVTNRLAFMMMLLLMAWVFLI</sequence>
<evidence type="ECO:0000313" key="3">
    <source>
        <dbReference type="EnsemblMetazoa" id="XP_030848441"/>
    </source>
</evidence>
<dbReference type="GeneID" id="115927104"/>
<name>A0A7M7PFG7_STRPU</name>
<reference evidence="4" key="1">
    <citation type="submission" date="2015-02" db="EMBL/GenBank/DDBJ databases">
        <title>Genome sequencing for Strongylocentrotus purpuratus.</title>
        <authorList>
            <person name="Murali S."/>
            <person name="Liu Y."/>
            <person name="Vee V."/>
            <person name="English A."/>
            <person name="Wang M."/>
            <person name="Skinner E."/>
            <person name="Han Y."/>
            <person name="Muzny D.M."/>
            <person name="Worley K.C."/>
            <person name="Gibbs R.A."/>
        </authorList>
    </citation>
    <scope>NUCLEOTIDE SEQUENCE</scope>
</reference>
<dbReference type="EnsemblMetazoa" id="XM_030992581">
    <property type="protein sequence ID" value="XP_030848441"/>
    <property type="gene ID" value="LOC115927104"/>
</dbReference>
<evidence type="ECO:0000256" key="1">
    <source>
        <dbReference type="ARBA" id="ARBA00022729"/>
    </source>
</evidence>
<evidence type="ECO:0000256" key="2">
    <source>
        <dbReference type="SAM" id="SignalP"/>
    </source>
</evidence>
<dbReference type="InterPro" id="IPR050975">
    <property type="entry name" value="Sleep_regulator"/>
</dbReference>
<protein>
    <submittedName>
        <fullName evidence="3">Uncharacterized protein</fullName>
    </submittedName>
</protein>